<evidence type="ECO:0000313" key="5">
    <source>
        <dbReference type="Proteomes" id="UP000663860"/>
    </source>
</evidence>
<feature type="transmembrane region" description="Helical" evidence="2">
    <location>
        <begin position="569"/>
        <end position="588"/>
    </location>
</feature>
<keyword evidence="2" id="KW-1133">Transmembrane helix</keyword>
<feature type="transmembrane region" description="Helical" evidence="2">
    <location>
        <begin position="730"/>
        <end position="750"/>
    </location>
</feature>
<feature type="transmembrane region" description="Helical" evidence="2">
    <location>
        <begin position="269"/>
        <end position="287"/>
    </location>
</feature>
<comment type="caution">
    <text evidence="4">The sequence shown here is derived from an EMBL/GenBank/DDBJ whole genome shotgun (WGS) entry which is preliminary data.</text>
</comment>
<proteinExistence type="predicted"/>
<dbReference type="GO" id="GO:0008028">
    <property type="term" value="F:monocarboxylic acid transmembrane transporter activity"/>
    <property type="evidence" value="ECO:0007669"/>
    <property type="project" value="TreeGrafter"/>
</dbReference>
<organism evidence="4 5">
    <name type="scientific">Adineta steineri</name>
    <dbReference type="NCBI Taxonomy" id="433720"/>
    <lineage>
        <taxon>Eukaryota</taxon>
        <taxon>Metazoa</taxon>
        <taxon>Spiralia</taxon>
        <taxon>Gnathifera</taxon>
        <taxon>Rotifera</taxon>
        <taxon>Eurotatoria</taxon>
        <taxon>Bdelloidea</taxon>
        <taxon>Adinetida</taxon>
        <taxon>Adinetidae</taxon>
        <taxon>Adineta</taxon>
    </lineage>
</organism>
<dbReference type="InterPro" id="IPR020846">
    <property type="entry name" value="MFS_dom"/>
</dbReference>
<sequence length="775" mass="86462">MDDELYLETYRNQNENYDESIIRQLLAQINLKLLKNNAFTLFTVSNFLSSLGFFVPYNFAHDLAKDADVIESHRKFVLMGIGFSTCISHIIIDESSDIIQCNINYSWHIYIVAPFSGSDILYHVSYASFFGFFSGGYIGLTSIITVDLVGLNKLSNGMGIILLFQGIATAIGTPVVDEPNEHRRKTVKRRPIVPDGGWGWVIVFSSFMIHFIMDGITYSMGDIYLEPMLSSLKLNRGYVSIIFAFLESITLAAAPISTVFTNTFGSRKITIVGAVLASLGFFLSRLWTNIYYYYVTIGLIAGIGCGLMYLPAIVSVGYYFERKRSFAIGIADCGSGLGTIAFPFFIPWIMEHFFSNDYKGILVLESVLLLMCAFFGLLMVPLPIELSEQRRARLKLRSEAKRQATNRVVLDKDNNPNQLITEQQSLPFLETSPPASLVKKQRRTSVDRRYTSPSFRLNVLSESETPSGGGDSITNSEHAWKSLSHLSTTYLHSITTIQNNVLYKGSLRCVPLSNALGDDDRIDKTVQSNIMDDDELYLETYINQNENYDKSIIRQLLAQINLKLLKNNAFALFTVSNFLSSLGFFVPYNFAHDLAKDANVIESQRKFVLMAIGFSTCIGHIIIGYLADQKWMNRLILYNATLIIAGISTIVAPLSGSNILYHISYASFFGFFSGGYIGLTSIITVDLVGLNKLSNGMGIILLFQGIATAIGTPVAGALRDIFETRPNPFLWSYFIFGGFVVLSGGILFAIPTLIRRQKAQQNTTKHQADINILSH</sequence>
<accession>A0A815L4U3</accession>
<dbReference type="AlphaFoldDB" id="A0A815L4U3"/>
<feature type="transmembrane region" description="Helical" evidence="2">
    <location>
        <begin position="660"/>
        <end position="685"/>
    </location>
</feature>
<dbReference type="PANTHER" id="PTHR11360">
    <property type="entry name" value="MONOCARBOXYLATE TRANSPORTER"/>
    <property type="match status" value="1"/>
</dbReference>
<protein>
    <recommendedName>
        <fullName evidence="3">Major facilitator superfamily (MFS) profile domain-containing protein</fullName>
    </recommendedName>
</protein>
<dbReference type="CDD" id="cd17352">
    <property type="entry name" value="MFS_MCT_SLC16"/>
    <property type="match status" value="1"/>
</dbReference>
<dbReference type="Pfam" id="PF07690">
    <property type="entry name" value="MFS_1"/>
    <property type="match status" value="2"/>
</dbReference>
<dbReference type="Proteomes" id="UP000663860">
    <property type="component" value="Unassembled WGS sequence"/>
</dbReference>
<dbReference type="EMBL" id="CAJNOE010001248">
    <property type="protein sequence ID" value="CAF1405080.1"/>
    <property type="molecule type" value="Genomic_DNA"/>
</dbReference>
<evidence type="ECO:0000313" key="4">
    <source>
        <dbReference type="EMBL" id="CAF1405080.1"/>
    </source>
</evidence>
<dbReference type="InterPro" id="IPR011701">
    <property type="entry name" value="MFS"/>
</dbReference>
<dbReference type="GO" id="GO:0016020">
    <property type="term" value="C:membrane"/>
    <property type="evidence" value="ECO:0007669"/>
    <property type="project" value="UniProtKB-SubCell"/>
</dbReference>
<reference evidence="4" key="1">
    <citation type="submission" date="2021-02" db="EMBL/GenBank/DDBJ databases">
        <authorList>
            <person name="Nowell W R."/>
        </authorList>
    </citation>
    <scope>NUCLEOTIDE SEQUENCE</scope>
</reference>
<feature type="transmembrane region" description="Helical" evidence="2">
    <location>
        <begin position="635"/>
        <end position="654"/>
    </location>
</feature>
<comment type="subcellular location">
    <subcellularLocation>
        <location evidence="1">Membrane</location>
        <topology evidence="1">Multi-pass membrane protein</topology>
    </subcellularLocation>
</comment>
<feature type="transmembrane region" description="Helical" evidence="2">
    <location>
        <begin position="697"/>
        <end position="718"/>
    </location>
</feature>
<dbReference type="PANTHER" id="PTHR11360:SF284">
    <property type="entry name" value="EG:103B4.3 PROTEIN-RELATED"/>
    <property type="match status" value="1"/>
</dbReference>
<gene>
    <name evidence="4" type="ORF">IZO911_LOCUS39729</name>
</gene>
<evidence type="ECO:0000256" key="2">
    <source>
        <dbReference type="SAM" id="Phobius"/>
    </source>
</evidence>
<dbReference type="PROSITE" id="PS50850">
    <property type="entry name" value="MFS"/>
    <property type="match status" value="1"/>
</dbReference>
<dbReference type="InterPro" id="IPR036259">
    <property type="entry name" value="MFS_trans_sf"/>
</dbReference>
<evidence type="ECO:0000259" key="3">
    <source>
        <dbReference type="PROSITE" id="PS50850"/>
    </source>
</evidence>
<dbReference type="SUPFAM" id="SSF103473">
    <property type="entry name" value="MFS general substrate transporter"/>
    <property type="match status" value="2"/>
</dbReference>
<name>A0A815L4U3_9BILA</name>
<feature type="transmembrane region" description="Helical" evidence="2">
    <location>
        <begin position="326"/>
        <end position="349"/>
    </location>
</feature>
<dbReference type="Gene3D" id="1.20.1250.20">
    <property type="entry name" value="MFS general substrate transporter like domains"/>
    <property type="match status" value="2"/>
</dbReference>
<feature type="domain" description="Major facilitator superfamily (MFS) profile" evidence="3">
    <location>
        <begin position="569"/>
        <end position="775"/>
    </location>
</feature>
<dbReference type="InterPro" id="IPR050327">
    <property type="entry name" value="Proton-linked_MCT"/>
</dbReference>
<keyword evidence="2" id="KW-0472">Membrane</keyword>
<feature type="transmembrane region" description="Helical" evidence="2">
    <location>
        <begin position="38"/>
        <end position="55"/>
    </location>
</feature>
<feature type="transmembrane region" description="Helical" evidence="2">
    <location>
        <begin position="157"/>
        <end position="176"/>
    </location>
</feature>
<feature type="transmembrane region" description="Helical" evidence="2">
    <location>
        <begin position="238"/>
        <end position="257"/>
    </location>
</feature>
<evidence type="ECO:0000256" key="1">
    <source>
        <dbReference type="ARBA" id="ARBA00004141"/>
    </source>
</evidence>
<keyword evidence="2" id="KW-0812">Transmembrane</keyword>
<feature type="transmembrane region" description="Helical" evidence="2">
    <location>
        <begin position="608"/>
        <end position="628"/>
    </location>
</feature>
<feature type="transmembrane region" description="Helical" evidence="2">
    <location>
        <begin position="197"/>
        <end position="218"/>
    </location>
</feature>
<feature type="transmembrane region" description="Helical" evidence="2">
    <location>
        <begin position="293"/>
        <end position="319"/>
    </location>
</feature>
<feature type="transmembrane region" description="Helical" evidence="2">
    <location>
        <begin position="129"/>
        <end position="151"/>
    </location>
</feature>
<feature type="transmembrane region" description="Helical" evidence="2">
    <location>
        <begin position="361"/>
        <end position="384"/>
    </location>
</feature>